<evidence type="ECO:0000313" key="2">
    <source>
        <dbReference type="EMBL" id="KAJ7351555.1"/>
    </source>
</evidence>
<name>A0AAD7A8Z6_9AGAR</name>
<keyword evidence="1" id="KW-1133">Transmembrane helix</keyword>
<proteinExistence type="predicted"/>
<gene>
    <name evidence="2" type="ORF">DFH08DRAFT_806275</name>
</gene>
<keyword evidence="1" id="KW-0812">Transmembrane</keyword>
<evidence type="ECO:0000256" key="1">
    <source>
        <dbReference type="SAM" id="Phobius"/>
    </source>
</evidence>
<accession>A0AAD7A8Z6</accession>
<feature type="transmembrane region" description="Helical" evidence="1">
    <location>
        <begin position="12"/>
        <end position="33"/>
    </location>
</feature>
<organism evidence="2 3">
    <name type="scientific">Mycena albidolilacea</name>
    <dbReference type="NCBI Taxonomy" id="1033008"/>
    <lineage>
        <taxon>Eukaryota</taxon>
        <taxon>Fungi</taxon>
        <taxon>Dikarya</taxon>
        <taxon>Basidiomycota</taxon>
        <taxon>Agaricomycotina</taxon>
        <taxon>Agaricomycetes</taxon>
        <taxon>Agaricomycetidae</taxon>
        <taxon>Agaricales</taxon>
        <taxon>Marasmiineae</taxon>
        <taxon>Mycenaceae</taxon>
        <taxon>Mycena</taxon>
    </lineage>
</organism>
<protein>
    <submittedName>
        <fullName evidence="2">Uncharacterized protein</fullName>
    </submittedName>
</protein>
<keyword evidence="3" id="KW-1185">Reference proteome</keyword>
<keyword evidence="1" id="KW-0472">Membrane</keyword>
<reference evidence="2" key="1">
    <citation type="submission" date="2023-03" db="EMBL/GenBank/DDBJ databases">
        <title>Massive genome expansion in bonnet fungi (Mycena s.s.) driven by repeated elements and novel gene families across ecological guilds.</title>
        <authorList>
            <consortium name="Lawrence Berkeley National Laboratory"/>
            <person name="Harder C.B."/>
            <person name="Miyauchi S."/>
            <person name="Viragh M."/>
            <person name="Kuo A."/>
            <person name="Thoen E."/>
            <person name="Andreopoulos B."/>
            <person name="Lu D."/>
            <person name="Skrede I."/>
            <person name="Drula E."/>
            <person name="Henrissat B."/>
            <person name="Morin E."/>
            <person name="Kohler A."/>
            <person name="Barry K."/>
            <person name="LaButti K."/>
            <person name="Morin E."/>
            <person name="Salamov A."/>
            <person name="Lipzen A."/>
            <person name="Mereny Z."/>
            <person name="Hegedus B."/>
            <person name="Baldrian P."/>
            <person name="Stursova M."/>
            <person name="Weitz H."/>
            <person name="Taylor A."/>
            <person name="Grigoriev I.V."/>
            <person name="Nagy L.G."/>
            <person name="Martin F."/>
            <person name="Kauserud H."/>
        </authorList>
    </citation>
    <scope>NUCLEOTIDE SEQUENCE</scope>
    <source>
        <strain evidence="2">CBHHK002</strain>
    </source>
</reference>
<evidence type="ECO:0000313" key="3">
    <source>
        <dbReference type="Proteomes" id="UP001218218"/>
    </source>
</evidence>
<comment type="caution">
    <text evidence="2">The sequence shown here is derived from an EMBL/GenBank/DDBJ whole genome shotgun (WGS) entry which is preliminary data.</text>
</comment>
<dbReference type="Proteomes" id="UP001218218">
    <property type="component" value="Unassembled WGS sequence"/>
</dbReference>
<dbReference type="AlphaFoldDB" id="A0AAD7A8Z6"/>
<dbReference type="EMBL" id="JARIHO010000013">
    <property type="protein sequence ID" value="KAJ7351555.1"/>
    <property type="molecule type" value="Genomic_DNA"/>
</dbReference>
<sequence length="273" mass="30313">MGLGLVLSTVSLVIWLARLELALVLVLALALAWDMVRKQESFCRPEAGRVEASGLPRWLLRRISALSTVLAVVKPDASMLAWLAAQAVLILHRRPHRCLHPRRAQTTPPRCLRPHHAQATPSRCLHPRRVQAVPLQRLSSGKDATHVKWVDFERKILAAVWVVEGGELAPVVSSRCAAKQKRSGFGVFSRPLSRSTSRPWCCRRMIVVAGSSRRRGEAYSKLQQLLEEECSDHCEYPLQLCEALAGLASAQSVDAALARFEAGGRRLRRPPPL</sequence>